<dbReference type="InterPro" id="IPR018060">
    <property type="entry name" value="HTH_AraC"/>
</dbReference>
<dbReference type="OrthoDB" id="282744at2"/>
<accession>A0A1Y1SCQ0</accession>
<dbReference type="AlphaFoldDB" id="A0A1Y1SCQ0"/>
<dbReference type="Proteomes" id="UP000192342">
    <property type="component" value="Unassembled WGS sequence"/>
</dbReference>
<dbReference type="GO" id="GO:0000976">
    <property type="term" value="F:transcription cis-regulatory region binding"/>
    <property type="evidence" value="ECO:0007669"/>
    <property type="project" value="TreeGrafter"/>
</dbReference>
<dbReference type="InterPro" id="IPR020449">
    <property type="entry name" value="Tscrpt_reg_AraC-type_HTH"/>
</dbReference>
<dbReference type="PROSITE" id="PS01124">
    <property type="entry name" value="HTH_ARAC_FAMILY_2"/>
    <property type="match status" value="1"/>
</dbReference>
<evidence type="ECO:0000313" key="6">
    <source>
        <dbReference type="Proteomes" id="UP000192342"/>
    </source>
</evidence>
<dbReference type="GO" id="GO:0003700">
    <property type="term" value="F:DNA-binding transcription factor activity"/>
    <property type="evidence" value="ECO:0007669"/>
    <property type="project" value="InterPro"/>
</dbReference>
<sequence>MIEPQIYLRSQAEIYLIEPFIYLLRSIFIRDHIAEALMPALHSSPFVLNSFLSEFSPLLISRGGELQSVCASAGLTPHEVTGANQLIPFDRFIALLEAASASLGADDFALMLASRQDLRALGPVSLMLRDCETVSQAISVTVSQLTLLVSGISMAERLHADEFIVEIDVHLPGLKYRRQFRDYLVGSTLMVVRNLSGLTRQLHQCQLYGHPQTPTEQAELTAFLGCTPDFGAQRIVLHFPASLGLSPLAPSAIRNPRVASDMASARRHLEASIQSALTYLLVSGASNVQTVASLLGYSERTLRRRLTQHGLSYQGILDAFRLDQANKYLSSTHYRMSDIASLLGFANQSAFSRFYLNATGLTPSRYRAGLLSNTSPE</sequence>
<evidence type="ECO:0000256" key="1">
    <source>
        <dbReference type="ARBA" id="ARBA00023015"/>
    </source>
</evidence>
<dbReference type="SMART" id="SM00342">
    <property type="entry name" value="HTH_ARAC"/>
    <property type="match status" value="1"/>
</dbReference>
<keyword evidence="3" id="KW-0804">Transcription</keyword>
<name>A0A1Y1SCQ0_9GAMM</name>
<dbReference type="Pfam" id="PF12625">
    <property type="entry name" value="Arabinose_bd"/>
    <property type="match status" value="1"/>
</dbReference>
<evidence type="ECO:0000256" key="2">
    <source>
        <dbReference type="ARBA" id="ARBA00023125"/>
    </source>
</evidence>
<organism evidence="5 6">
    <name type="scientific">Oceanococcus atlanticus</name>
    <dbReference type="NCBI Taxonomy" id="1317117"/>
    <lineage>
        <taxon>Bacteria</taxon>
        <taxon>Pseudomonadati</taxon>
        <taxon>Pseudomonadota</taxon>
        <taxon>Gammaproteobacteria</taxon>
        <taxon>Chromatiales</taxon>
        <taxon>Oceanococcaceae</taxon>
        <taxon>Oceanococcus</taxon>
    </lineage>
</organism>
<reference evidence="5 6" key="1">
    <citation type="submission" date="2013-04" db="EMBL/GenBank/DDBJ databases">
        <title>Oceanococcus atlanticus 22II-S10r2 Genome Sequencing.</title>
        <authorList>
            <person name="Lai Q."/>
            <person name="Li G."/>
            <person name="Shao Z."/>
        </authorList>
    </citation>
    <scope>NUCLEOTIDE SEQUENCE [LARGE SCALE GENOMIC DNA]</scope>
    <source>
        <strain evidence="5 6">22II-S10r2</strain>
    </source>
</reference>
<evidence type="ECO:0000259" key="4">
    <source>
        <dbReference type="PROSITE" id="PS01124"/>
    </source>
</evidence>
<comment type="caution">
    <text evidence="5">The sequence shown here is derived from an EMBL/GenBank/DDBJ whole genome shotgun (WGS) entry which is preliminary data.</text>
</comment>
<keyword evidence="1" id="KW-0805">Transcription regulation</keyword>
<dbReference type="STRING" id="1317117.ATO7_14023"/>
<dbReference type="PANTHER" id="PTHR47894">
    <property type="entry name" value="HTH-TYPE TRANSCRIPTIONAL REGULATOR GADX"/>
    <property type="match status" value="1"/>
</dbReference>
<feature type="domain" description="HTH araC/xylS-type" evidence="4">
    <location>
        <begin position="263"/>
        <end position="369"/>
    </location>
</feature>
<keyword evidence="2" id="KW-0238">DNA-binding</keyword>
<dbReference type="InterPro" id="IPR009057">
    <property type="entry name" value="Homeodomain-like_sf"/>
</dbReference>
<dbReference type="PRINTS" id="PR00032">
    <property type="entry name" value="HTHARAC"/>
</dbReference>
<dbReference type="Pfam" id="PF12833">
    <property type="entry name" value="HTH_18"/>
    <property type="match status" value="1"/>
</dbReference>
<dbReference type="InterPro" id="IPR032687">
    <property type="entry name" value="AraC-type_N"/>
</dbReference>
<dbReference type="PANTHER" id="PTHR47894:SF4">
    <property type="entry name" value="HTH-TYPE TRANSCRIPTIONAL REGULATOR GADX"/>
    <property type="match status" value="1"/>
</dbReference>
<evidence type="ECO:0000313" key="5">
    <source>
        <dbReference type="EMBL" id="ORE86420.1"/>
    </source>
</evidence>
<gene>
    <name evidence="5" type="ORF">ATO7_14023</name>
</gene>
<evidence type="ECO:0000256" key="3">
    <source>
        <dbReference type="ARBA" id="ARBA00023163"/>
    </source>
</evidence>
<keyword evidence="6" id="KW-1185">Reference proteome</keyword>
<dbReference type="GO" id="GO:0005829">
    <property type="term" value="C:cytosol"/>
    <property type="evidence" value="ECO:0007669"/>
    <property type="project" value="TreeGrafter"/>
</dbReference>
<dbReference type="RefSeq" id="WP_083562757.1">
    <property type="nucleotide sequence ID" value="NZ_AQQV01000003.1"/>
</dbReference>
<protein>
    <submittedName>
        <fullName evidence="5">AraC family transcriptional regulator</fullName>
    </submittedName>
</protein>
<proteinExistence type="predicted"/>
<dbReference type="Gene3D" id="1.10.10.60">
    <property type="entry name" value="Homeodomain-like"/>
    <property type="match status" value="1"/>
</dbReference>
<dbReference type="SUPFAM" id="SSF46689">
    <property type="entry name" value="Homeodomain-like"/>
    <property type="match status" value="1"/>
</dbReference>
<dbReference type="EMBL" id="AQQV01000003">
    <property type="protein sequence ID" value="ORE86420.1"/>
    <property type="molecule type" value="Genomic_DNA"/>
</dbReference>